<dbReference type="Pfam" id="PF13577">
    <property type="entry name" value="SnoaL_4"/>
    <property type="match status" value="1"/>
</dbReference>
<reference evidence="3" key="4">
    <citation type="submission" date="2019-03" db="EMBL/GenBank/DDBJ databases">
        <authorList>
            <person name="Huang Y."/>
        </authorList>
    </citation>
    <scope>NUCLEOTIDE SEQUENCE</scope>
    <source>
        <strain evidence="3">JCM 16608</strain>
    </source>
</reference>
<dbReference type="Gene3D" id="3.10.450.50">
    <property type="match status" value="1"/>
</dbReference>
<gene>
    <name evidence="3" type="ORF">E2C04_03050</name>
    <name evidence="2" type="ORF">GCM10007231_01750</name>
</gene>
<evidence type="ECO:0000313" key="5">
    <source>
        <dbReference type="Proteomes" id="UP000630594"/>
    </source>
</evidence>
<dbReference type="OrthoDB" id="7605094at2"/>
<dbReference type="InterPro" id="IPR037401">
    <property type="entry name" value="SnoaL-like"/>
</dbReference>
<protein>
    <submittedName>
        <fullName evidence="3">Nuclear transport factor 2 family protein</fullName>
    </submittedName>
</protein>
<dbReference type="AlphaFoldDB" id="A0A4V1CW91"/>
<reference evidence="2" key="5">
    <citation type="submission" date="2024-05" db="EMBL/GenBank/DDBJ databases">
        <authorList>
            <person name="Sun Q."/>
            <person name="Sedlacek I."/>
        </authorList>
    </citation>
    <scope>NUCLEOTIDE SEQUENCE</scope>
    <source>
        <strain evidence="2">CCM 7403</strain>
    </source>
</reference>
<dbReference type="SUPFAM" id="SSF54427">
    <property type="entry name" value="NTF2-like"/>
    <property type="match status" value="1"/>
</dbReference>
<reference evidence="2" key="2">
    <citation type="journal article" date="2014" name="Int. J. Syst. Evol. Microbiol.">
        <title>Complete genome of a new Firmicutes species belonging to the dominant human colonic microbiota ('Ruminococcus bicirculans') reveals two chromosomes and a selective capacity to utilize plant glucans.</title>
        <authorList>
            <consortium name="NISC Comparative Sequencing Program"/>
            <person name="Wegmann U."/>
            <person name="Louis P."/>
            <person name="Goesmann A."/>
            <person name="Henrissat B."/>
            <person name="Duncan S.H."/>
            <person name="Flint H.J."/>
        </authorList>
    </citation>
    <scope>NUCLEOTIDE SEQUENCE</scope>
    <source>
        <strain evidence="2">CCM 7403</strain>
    </source>
</reference>
<evidence type="ECO:0000313" key="4">
    <source>
        <dbReference type="Proteomes" id="UP000297025"/>
    </source>
</evidence>
<keyword evidence="5" id="KW-1185">Reference proteome</keyword>
<reference evidence="3 4" key="1">
    <citation type="journal article" date="2008" name="Int. J. Syst. Evol. Microbiol.">
        <title>Nocardioides daphniae sp. nov., isolated from Daphnia cucullata (Crustacea: Cladocera).</title>
        <authorList>
            <person name="Toth E.M."/>
            <person name="Keki Z."/>
            <person name="Homonnay Z.G."/>
            <person name="Borsodi A.K."/>
            <person name="Marialigeti K."/>
            <person name="Schumann P."/>
        </authorList>
    </citation>
    <scope>NUCLEOTIDE SEQUENCE [LARGE SCALE GENOMIC DNA]</scope>
    <source>
        <strain evidence="3 4">JCM 16608</strain>
    </source>
</reference>
<dbReference type="CDD" id="cd00531">
    <property type="entry name" value="NTF2_like"/>
    <property type="match status" value="1"/>
</dbReference>
<sequence>MTQTQTSQSQAPSLGERALLHFAATDLLNRYQALVDAKDLAGLADVVTDDVEMVRVQGSGRGREAFLDVYRAFVASDVDVAQHMVSNVRVSPLDGEAQRVDACFWVVTTHEAGGARQVWGRYSDDMVPTGDGWRLSAKRIRVVRTAVVPEEALMPLDATSFGPLPD</sequence>
<evidence type="ECO:0000259" key="1">
    <source>
        <dbReference type="Pfam" id="PF13577"/>
    </source>
</evidence>
<feature type="domain" description="SnoaL-like" evidence="1">
    <location>
        <begin position="23"/>
        <end position="137"/>
    </location>
</feature>
<dbReference type="EMBL" id="BMCK01000001">
    <property type="protein sequence ID" value="GGD06668.1"/>
    <property type="molecule type" value="Genomic_DNA"/>
</dbReference>
<evidence type="ECO:0000313" key="3">
    <source>
        <dbReference type="EMBL" id="QCC76447.1"/>
    </source>
</evidence>
<dbReference type="Proteomes" id="UP000297025">
    <property type="component" value="Chromosome"/>
</dbReference>
<dbReference type="RefSeq" id="WP_135831496.1">
    <property type="nucleotide sequence ID" value="NZ_BMCK01000001.1"/>
</dbReference>
<accession>A0A4V1CW91</accession>
<organism evidence="3 4">
    <name type="scientific">Nocardioides daphniae</name>
    <dbReference type="NCBI Taxonomy" id="402297"/>
    <lineage>
        <taxon>Bacteria</taxon>
        <taxon>Bacillati</taxon>
        <taxon>Actinomycetota</taxon>
        <taxon>Actinomycetes</taxon>
        <taxon>Propionibacteriales</taxon>
        <taxon>Nocardioidaceae</taxon>
        <taxon>Nocardioides</taxon>
    </lineage>
</organism>
<proteinExistence type="predicted"/>
<dbReference type="KEGG" id="ndp:E2C04_03050"/>
<evidence type="ECO:0000313" key="2">
    <source>
        <dbReference type="EMBL" id="GGD06668.1"/>
    </source>
</evidence>
<name>A0A4V1CW91_9ACTN</name>
<dbReference type="EMBL" id="CP038462">
    <property type="protein sequence ID" value="QCC76447.1"/>
    <property type="molecule type" value="Genomic_DNA"/>
</dbReference>
<dbReference type="InterPro" id="IPR032710">
    <property type="entry name" value="NTF2-like_dom_sf"/>
</dbReference>
<dbReference type="Proteomes" id="UP000630594">
    <property type="component" value="Unassembled WGS sequence"/>
</dbReference>
<reference evidence="5" key="3">
    <citation type="journal article" date="2019" name="Int. J. Syst. Evol. Microbiol.">
        <title>The Global Catalogue of Microorganisms (GCM) 10K type strain sequencing project: providing services to taxonomists for standard genome sequencing and annotation.</title>
        <authorList>
            <consortium name="The Broad Institute Genomics Platform"/>
            <consortium name="The Broad Institute Genome Sequencing Center for Infectious Disease"/>
            <person name="Wu L."/>
            <person name="Ma J."/>
        </authorList>
    </citation>
    <scope>NUCLEOTIDE SEQUENCE [LARGE SCALE GENOMIC DNA]</scope>
    <source>
        <strain evidence="5">CCM 7403</strain>
    </source>
</reference>